<dbReference type="STRING" id="1328760.A0A165IQ78"/>
<sequence length="483" mass="53012">MVQPRMETGQAKQKLRLACDNCHQAKVRCSGERTCHRCLERDLDCRYSLATRAGKPKGSRNRKTLERLSRMREKLERAQKEHTDVIQDAPRSLSGSNTSSVTPYEASWSPGSSCHTELNGVVDIDLNAFWYGPDDLPSFGLLSETGNSCTMDTVDSFDPVHKMSSKIVGQFSTTCKNGDESFSAAISGPAGFHSNLDPSLLLDSAKPPNHLDVATFTEVSANDNVQENSHLLSSTVSTEMLLKEAGDTNKSLQTPNLCSRCECIENQVKVVDRLFRLGLSSEKQRLDLGLECTTSALSTCRTFLVCEKCEKDSISTLLALSAIRLVFRCFESLFAHNFSAQTASDPMPLKLGDYQVSQEEGKVVKTVLIRQVLLRGGDTLASFRQLLDRNVEASAGSVRGSEPDGLVYEGKARSYPTPPAVAFSQEEDLLGHSLAYPLAASSPNSSNLGSLSRFDVRYLQHEIKQLEGVLEGYIQDISDCSSR</sequence>
<dbReference type="Gene3D" id="4.10.240.10">
    <property type="entry name" value="Zn(2)-C6 fungal-type DNA-binding domain"/>
    <property type="match status" value="1"/>
</dbReference>
<feature type="compositionally biased region" description="Basic and acidic residues" evidence="6">
    <location>
        <begin position="73"/>
        <end position="85"/>
    </location>
</feature>
<evidence type="ECO:0000313" key="8">
    <source>
        <dbReference type="EMBL" id="KZF25223.1"/>
    </source>
</evidence>
<dbReference type="PROSITE" id="PS50048">
    <property type="entry name" value="ZN2_CY6_FUNGAL_2"/>
    <property type="match status" value="1"/>
</dbReference>
<dbReference type="PANTHER" id="PTHR47540">
    <property type="entry name" value="THIAMINE REPRESSIBLE GENES REGULATORY PROTEIN THI5"/>
    <property type="match status" value="1"/>
</dbReference>
<evidence type="ECO:0000256" key="1">
    <source>
        <dbReference type="ARBA" id="ARBA00004123"/>
    </source>
</evidence>
<dbReference type="InterPro" id="IPR051711">
    <property type="entry name" value="Stress_Response_Reg"/>
</dbReference>
<evidence type="ECO:0000256" key="5">
    <source>
        <dbReference type="ARBA" id="ARBA00023242"/>
    </source>
</evidence>
<dbReference type="GO" id="GO:0000981">
    <property type="term" value="F:DNA-binding transcription factor activity, RNA polymerase II-specific"/>
    <property type="evidence" value="ECO:0007669"/>
    <property type="project" value="InterPro"/>
</dbReference>
<feature type="domain" description="Zn(2)-C6 fungal-type" evidence="7">
    <location>
        <begin position="18"/>
        <end position="47"/>
    </location>
</feature>
<dbReference type="GO" id="GO:0045944">
    <property type="term" value="P:positive regulation of transcription by RNA polymerase II"/>
    <property type="evidence" value="ECO:0007669"/>
    <property type="project" value="TreeGrafter"/>
</dbReference>
<dbReference type="PANTHER" id="PTHR47540:SF4">
    <property type="entry name" value="TRANSCRIPTION FACTOR RGLT"/>
    <property type="match status" value="1"/>
</dbReference>
<dbReference type="SMART" id="SM00066">
    <property type="entry name" value="GAL4"/>
    <property type="match status" value="1"/>
</dbReference>
<organism evidence="8 9">
    <name type="scientific">Xylona heveae (strain CBS 132557 / TC161)</name>
    <dbReference type="NCBI Taxonomy" id="1328760"/>
    <lineage>
        <taxon>Eukaryota</taxon>
        <taxon>Fungi</taxon>
        <taxon>Dikarya</taxon>
        <taxon>Ascomycota</taxon>
        <taxon>Pezizomycotina</taxon>
        <taxon>Xylonomycetes</taxon>
        <taxon>Xylonales</taxon>
        <taxon>Xylonaceae</taxon>
        <taxon>Xylona</taxon>
    </lineage>
</organism>
<dbReference type="GO" id="GO:0008270">
    <property type="term" value="F:zinc ion binding"/>
    <property type="evidence" value="ECO:0007669"/>
    <property type="project" value="InterPro"/>
</dbReference>
<dbReference type="RefSeq" id="XP_018190778.1">
    <property type="nucleotide sequence ID" value="XM_018330814.1"/>
</dbReference>
<dbReference type="OrthoDB" id="4330117at2759"/>
<dbReference type="InterPro" id="IPR036864">
    <property type="entry name" value="Zn2-C6_fun-type_DNA-bd_sf"/>
</dbReference>
<feature type="compositionally biased region" description="Polar residues" evidence="6">
    <location>
        <begin position="93"/>
        <end position="102"/>
    </location>
</feature>
<evidence type="ECO:0000256" key="4">
    <source>
        <dbReference type="ARBA" id="ARBA00023163"/>
    </source>
</evidence>
<dbReference type="GO" id="GO:0043565">
    <property type="term" value="F:sequence-specific DNA binding"/>
    <property type="evidence" value="ECO:0007669"/>
    <property type="project" value="TreeGrafter"/>
</dbReference>
<keyword evidence="2" id="KW-0805">Transcription regulation</keyword>
<dbReference type="InParanoid" id="A0A165IQ78"/>
<accession>A0A165IQ78</accession>
<dbReference type="SUPFAM" id="SSF57701">
    <property type="entry name" value="Zn2/Cys6 DNA-binding domain"/>
    <property type="match status" value="1"/>
</dbReference>
<comment type="subcellular location">
    <subcellularLocation>
        <location evidence="1">Nucleus</location>
    </subcellularLocation>
</comment>
<evidence type="ECO:0000256" key="3">
    <source>
        <dbReference type="ARBA" id="ARBA00023125"/>
    </source>
</evidence>
<keyword evidence="4" id="KW-0804">Transcription</keyword>
<dbReference type="InterPro" id="IPR001138">
    <property type="entry name" value="Zn2Cys6_DnaBD"/>
</dbReference>
<evidence type="ECO:0000256" key="2">
    <source>
        <dbReference type="ARBA" id="ARBA00023015"/>
    </source>
</evidence>
<name>A0A165IQ78_XYLHT</name>
<dbReference type="Pfam" id="PF00172">
    <property type="entry name" value="Zn_clus"/>
    <property type="match status" value="1"/>
</dbReference>
<dbReference type="AlphaFoldDB" id="A0A165IQ78"/>
<evidence type="ECO:0000313" key="9">
    <source>
        <dbReference type="Proteomes" id="UP000076632"/>
    </source>
</evidence>
<reference evidence="8 9" key="1">
    <citation type="journal article" date="2016" name="Fungal Biol.">
        <title>The genome of Xylona heveae provides a window into fungal endophytism.</title>
        <authorList>
            <person name="Gazis R."/>
            <person name="Kuo A."/>
            <person name="Riley R."/>
            <person name="LaButti K."/>
            <person name="Lipzen A."/>
            <person name="Lin J."/>
            <person name="Amirebrahimi M."/>
            <person name="Hesse C.N."/>
            <person name="Spatafora J.W."/>
            <person name="Henrissat B."/>
            <person name="Hainaut M."/>
            <person name="Grigoriev I.V."/>
            <person name="Hibbett D.S."/>
        </authorList>
    </citation>
    <scope>NUCLEOTIDE SEQUENCE [LARGE SCALE GENOMIC DNA]</scope>
    <source>
        <strain evidence="8 9">TC161</strain>
    </source>
</reference>
<evidence type="ECO:0000256" key="6">
    <source>
        <dbReference type="SAM" id="MobiDB-lite"/>
    </source>
</evidence>
<dbReference type="EMBL" id="KV407455">
    <property type="protein sequence ID" value="KZF25223.1"/>
    <property type="molecule type" value="Genomic_DNA"/>
</dbReference>
<gene>
    <name evidence="8" type="ORF">L228DRAFT_236345</name>
</gene>
<dbReference type="GO" id="GO:0005634">
    <property type="term" value="C:nucleus"/>
    <property type="evidence" value="ECO:0007669"/>
    <property type="project" value="UniProtKB-SubCell"/>
</dbReference>
<dbReference type="PROSITE" id="PS00463">
    <property type="entry name" value="ZN2_CY6_FUNGAL_1"/>
    <property type="match status" value="1"/>
</dbReference>
<dbReference type="Proteomes" id="UP000076632">
    <property type="component" value="Unassembled WGS sequence"/>
</dbReference>
<dbReference type="CDD" id="cd00067">
    <property type="entry name" value="GAL4"/>
    <property type="match status" value="1"/>
</dbReference>
<dbReference type="GeneID" id="28895951"/>
<keyword evidence="3" id="KW-0238">DNA-binding</keyword>
<evidence type="ECO:0000259" key="7">
    <source>
        <dbReference type="PROSITE" id="PS50048"/>
    </source>
</evidence>
<protein>
    <recommendedName>
        <fullName evidence="7">Zn(2)-C6 fungal-type domain-containing protein</fullName>
    </recommendedName>
</protein>
<feature type="region of interest" description="Disordered" evidence="6">
    <location>
        <begin position="73"/>
        <end position="102"/>
    </location>
</feature>
<keyword evidence="5" id="KW-0539">Nucleus</keyword>
<proteinExistence type="predicted"/>
<keyword evidence="9" id="KW-1185">Reference proteome</keyword>